<evidence type="ECO:0000256" key="5">
    <source>
        <dbReference type="ARBA" id="ARBA00023237"/>
    </source>
</evidence>
<feature type="domain" description="RagB/SusD" evidence="6">
    <location>
        <begin position="337"/>
        <end position="491"/>
    </location>
</feature>
<evidence type="ECO:0000256" key="4">
    <source>
        <dbReference type="ARBA" id="ARBA00023136"/>
    </source>
</evidence>
<dbReference type="SUPFAM" id="SSF48452">
    <property type="entry name" value="TPR-like"/>
    <property type="match status" value="1"/>
</dbReference>
<dbReference type="InterPro" id="IPR012944">
    <property type="entry name" value="SusD_RagB_dom"/>
</dbReference>
<keyword evidence="5" id="KW-0998">Cell outer membrane</keyword>
<gene>
    <name evidence="7" type="ORF">SAMN05421856_10993</name>
</gene>
<reference evidence="8" key="1">
    <citation type="submission" date="2016-10" db="EMBL/GenBank/DDBJ databases">
        <authorList>
            <person name="Varghese N."/>
            <person name="Submissions S."/>
        </authorList>
    </citation>
    <scope>NUCLEOTIDE SEQUENCE [LARGE SCALE GENOMIC DNA]</scope>
    <source>
        <strain evidence="8">DSM 17453</strain>
    </source>
</reference>
<dbReference type="InterPro" id="IPR011990">
    <property type="entry name" value="TPR-like_helical_dom_sf"/>
</dbReference>
<proteinExistence type="inferred from homology"/>
<evidence type="ECO:0000259" key="6">
    <source>
        <dbReference type="Pfam" id="PF07980"/>
    </source>
</evidence>
<keyword evidence="4" id="KW-0472">Membrane</keyword>
<dbReference type="AlphaFoldDB" id="A0A1H8CIE3"/>
<protein>
    <submittedName>
        <fullName evidence="7">SusD family protein</fullName>
    </submittedName>
</protein>
<dbReference type="GO" id="GO:0009279">
    <property type="term" value="C:cell outer membrane"/>
    <property type="evidence" value="ECO:0007669"/>
    <property type="project" value="UniProtKB-SubCell"/>
</dbReference>
<dbReference type="STRING" id="295069.SAMN05421856_10993"/>
<keyword evidence="3" id="KW-0732">Signal</keyword>
<evidence type="ECO:0000256" key="3">
    <source>
        <dbReference type="ARBA" id="ARBA00022729"/>
    </source>
</evidence>
<organism evidence="7 8">
    <name type="scientific">Chryseobacterium taichungense</name>
    <dbReference type="NCBI Taxonomy" id="295069"/>
    <lineage>
        <taxon>Bacteria</taxon>
        <taxon>Pseudomonadati</taxon>
        <taxon>Bacteroidota</taxon>
        <taxon>Flavobacteriia</taxon>
        <taxon>Flavobacteriales</taxon>
        <taxon>Weeksellaceae</taxon>
        <taxon>Chryseobacterium group</taxon>
        <taxon>Chryseobacterium</taxon>
    </lineage>
</organism>
<dbReference type="RefSeq" id="WP_090001496.1">
    <property type="nucleotide sequence ID" value="NZ_FOBV01000009.1"/>
</dbReference>
<evidence type="ECO:0000256" key="2">
    <source>
        <dbReference type="ARBA" id="ARBA00006275"/>
    </source>
</evidence>
<comment type="similarity">
    <text evidence="2">Belongs to the SusD family.</text>
</comment>
<dbReference type="Gene3D" id="1.25.40.390">
    <property type="match status" value="1"/>
</dbReference>
<accession>A0A1H8CIE3</accession>
<dbReference type="Proteomes" id="UP000199450">
    <property type="component" value="Unassembled WGS sequence"/>
</dbReference>
<comment type="subcellular location">
    <subcellularLocation>
        <location evidence="1">Cell outer membrane</location>
    </subcellularLocation>
</comment>
<dbReference type="PROSITE" id="PS51257">
    <property type="entry name" value="PROKAR_LIPOPROTEIN"/>
    <property type="match status" value="1"/>
</dbReference>
<dbReference type="OrthoDB" id="5694214at2"/>
<evidence type="ECO:0000313" key="7">
    <source>
        <dbReference type="EMBL" id="SEM94722.1"/>
    </source>
</evidence>
<name>A0A1H8CIE3_9FLAO</name>
<keyword evidence="8" id="KW-1185">Reference proteome</keyword>
<dbReference type="Pfam" id="PF07980">
    <property type="entry name" value="SusD_RagB"/>
    <property type="match status" value="1"/>
</dbReference>
<evidence type="ECO:0000256" key="1">
    <source>
        <dbReference type="ARBA" id="ARBA00004442"/>
    </source>
</evidence>
<dbReference type="EMBL" id="FOBV01000009">
    <property type="protein sequence ID" value="SEM94722.1"/>
    <property type="molecule type" value="Genomic_DNA"/>
</dbReference>
<sequence length="516" mass="57600">MKRFKYIKIALVSSLIALSSCDDKLDEPMELDAGSSYDYSSTEGAKGAVMGAYATLSGQKLNDNGGYDDTGLGWEQIPLISVRGDDVNAGGKGDQAPFTDTDRFAYDRSYWMYNSLWEIWYQRIVQVTAQMDQLEKFRSGGVNSQLIDQYIAECKTLRAFYTLEISRVWGKVIVMEELDQSKLTLRSKDDVMSWISSQMDQAIPSLLDMRPNQRTDIKGGVTKYTALAIKAMANLELKNYQGVADATGAIINSGKFTLYSDYYELFKTPGKLADENLLEIQYSDFGVGTGNNVKHLWDFYGPTSWTPSVTGAGAGWGFYEPSLKYIKFMLSRNEQKRLVTNVLFTPDGISKIKEDPNFATLPTWVSNVTPDNDQINNSARALFFSGKHYLPSNQLIPGRLSYGSNKNYIITRYAEILLMYAEAVARGASPSAGSAVNAVNIVRNRAGLSSLTSVTADQVMDEKFAELGMEWGIRYFDMVRLGNTAALSYDGRNFTMDKQFLPYPLAQLEKIQALDK</sequence>
<evidence type="ECO:0000313" key="8">
    <source>
        <dbReference type="Proteomes" id="UP000199450"/>
    </source>
</evidence>